<evidence type="ECO:0000256" key="2">
    <source>
        <dbReference type="ARBA" id="ARBA00004651"/>
    </source>
</evidence>
<dbReference type="UniPathway" id="UPA00557">
    <property type="reaction ID" value="UER00614"/>
</dbReference>
<comment type="catalytic activity">
    <reaction evidence="1 18">
        <text>a 1,2-diacyl-sn-glycero-3-phosphate + CTP + H(+) = a CDP-1,2-diacyl-sn-glycerol + diphosphate</text>
        <dbReference type="Rhea" id="RHEA:16229"/>
        <dbReference type="ChEBI" id="CHEBI:15378"/>
        <dbReference type="ChEBI" id="CHEBI:33019"/>
        <dbReference type="ChEBI" id="CHEBI:37563"/>
        <dbReference type="ChEBI" id="CHEBI:58332"/>
        <dbReference type="ChEBI" id="CHEBI:58608"/>
        <dbReference type="EC" id="2.7.7.41"/>
    </reaction>
</comment>
<dbReference type="PANTHER" id="PTHR46382">
    <property type="entry name" value="PHOSPHATIDATE CYTIDYLYLTRANSFERASE"/>
    <property type="match status" value="1"/>
</dbReference>
<evidence type="ECO:0000256" key="6">
    <source>
        <dbReference type="ARBA" id="ARBA00012487"/>
    </source>
</evidence>
<keyword evidence="17" id="KW-1208">Phospholipid metabolism</keyword>
<dbReference type="OrthoDB" id="9799199at2"/>
<evidence type="ECO:0000256" key="12">
    <source>
        <dbReference type="ARBA" id="ARBA00022695"/>
    </source>
</evidence>
<feature type="transmembrane region" description="Helical" evidence="19">
    <location>
        <begin position="133"/>
        <end position="155"/>
    </location>
</feature>
<evidence type="ECO:0000256" key="11">
    <source>
        <dbReference type="ARBA" id="ARBA00022692"/>
    </source>
</evidence>
<evidence type="ECO:0000256" key="18">
    <source>
        <dbReference type="RuleBase" id="RU003938"/>
    </source>
</evidence>
<keyword evidence="10 18" id="KW-0808">Transferase</keyword>
<evidence type="ECO:0000256" key="16">
    <source>
        <dbReference type="ARBA" id="ARBA00023209"/>
    </source>
</evidence>
<feature type="transmembrane region" description="Helical" evidence="19">
    <location>
        <begin position="76"/>
        <end position="96"/>
    </location>
</feature>
<dbReference type="PROSITE" id="PS01315">
    <property type="entry name" value="CDS"/>
    <property type="match status" value="1"/>
</dbReference>
<comment type="caution">
    <text evidence="20">The sequence shown here is derived from an EMBL/GenBank/DDBJ whole genome shotgun (WGS) entry which is preliminary data.</text>
</comment>
<keyword evidence="21" id="KW-1185">Reference proteome</keyword>
<keyword evidence="11 18" id="KW-0812">Transmembrane</keyword>
<evidence type="ECO:0000256" key="5">
    <source>
        <dbReference type="ARBA" id="ARBA00010185"/>
    </source>
</evidence>
<keyword evidence="16" id="KW-0594">Phospholipid biosynthesis</keyword>
<comment type="subcellular location">
    <subcellularLocation>
        <location evidence="2">Cell membrane</location>
        <topology evidence="2">Multi-pass membrane protein</topology>
    </subcellularLocation>
</comment>
<evidence type="ECO:0000256" key="13">
    <source>
        <dbReference type="ARBA" id="ARBA00022989"/>
    </source>
</evidence>
<feature type="transmembrane region" description="Helical" evidence="19">
    <location>
        <begin position="201"/>
        <end position="222"/>
    </location>
</feature>
<reference evidence="20 21" key="1">
    <citation type="submission" date="2014-09" db="EMBL/GenBank/DDBJ databases">
        <title>Butyrate-producing bacteria isolated from human gut.</title>
        <authorList>
            <person name="Zhang Q."/>
            <person name="Zhao L."/>
        </authorList>
    </citation>
    <scope>NUCLEOTIDE SEQUENCE [LARGE SCALE GENOMIC DNA]</scope>
    <source>
        <strain evidence="20 21">21</strain>
    </source>
</reference>
<evidence type="ECO:0000256" key="14">
    <source>
        <dbReference type="ARBA" id="ARBA00023098"/>
    </source>
</evidence>
<keyword evidence="8" id="KW-1003">Cell membrane</keyword>
<comment type="pathway">
    <text evidence="3 18">Phospholipid metabolism; CDP-diacylglycerol biosynthesis; CDP-diacylglycerol from sn-glycerol 3-phosphate: step 3/3.</text>
</comment>
<dbReference type="InterPro" id="IPR000374">
    <property type="entry name" value="PC_trans"/>
</dbReference>
<comment type="pathway">
    <text evidence="4">Lipid metabolism.</text>
</comment>
<feature type="transmembrane region" description="Helical" evidence="19">
    <location>
        <begin position="103"/>
        <end position="121"/>
    </location>
</feature>
<gene>
    <name evidence="20" type="ORF">LG34_04330</name>
</gene>
<organism evidence="20 21">
    <name type="scientific">Eubacterium ramulus</name>
    <dbReference type="NCBI Taxonomy" id="39490"/>
    <lineage>
        <taxon>Bacteria</taxon>
        <taxon>Bacillati</taxon>
        <taxon>Bacillota</taxon>
        <taxon>Clostridia</taxon>
        <taxon>Eubacteriales</taxon>
        <taxon>Eubacteriaceae</taxon>
        <taxon>Eubacterium</taxon>
    </lineage>
</organism>
<name>A0A2V1JT30_EUBRA</name>
<keyword evidence="14" id="KW-0443">Lipid metabolism</keyword>
<dbReference type="Proteomes" id="UP000245288">
    <property type="component" value="Unassembled WGS sequence"/>
</dbReference>
<keyword evidence="15 19" id="KW-0472">Membrane</keyword>
<evidence type="ECO:0000256" key="19">
    <source>
        <dbReference type="SAM" id="Phobius"/>
    </source>
</evidence>
<sequence length="270" mass="29449">MFKTRLLSGIVLVLLALLFIIHGGYLLLTVLGIISLIGLFELYRVFGIEKSAPGIVGYVAAIVYYLNVAFGFIPDIMMFVMALLIVCMCVFVFGYPKFHANQIIATFFGVFYVAVMLSCIYETRSLEGGRYLVWLIFLCSWGCDTCAYCVGMLFGKHKMAPVLSPKKSVEGAVGGVVGAALLTLIYGFLFRGSMHVDVPYIFMMAGICAAGALISMVGDLAASAIKRNFDIKDYGKLIPGHGGILDRFDSVIFTAPIIFYLTGNLLQLAI</sequence>
<evidence type="ECO:0000256" key="1">
    <source>
        <dbReference type="ARBA" id="ARBA00001698"/>
    </source>
</evidence>
<dbReference type="AlphaFoldDB" id="A0A2V1JT30"/>
<protein>
    <recommendedName>
        <fullName evidence="7 18">Phosphatidate cytidylyltransferase</fullName>
        <ecNumber evidence="6 18">2.7.7.41</ecNumber>
    </recommendedName>
</protein>
<evidence type="ECO:0000256" key="10">
    <source>
        <dbReference type="ARBA" id="ARBA00022679"/>
    </source>
</evidence>
<evidence type="ECO:0000256" key="3">
    <source>
        <dbReference type="ARBA" id="ARBA00005119"/>
    </source>
</evidence>
<evidence type="ECO:0000313" key="20">
    <source>
        <dbReference type="EMBL" id="PWE87386.1"/>
    </source>
</evidence>
<keyword evidence="13 19" id="KW-1133">Transmembrane helix</keyword>
<evidence type="ECO:0000256" key="9">
    <source>
        <dbReference type="ARBA" id="ARBA00022516"/>
    </source>
</evidence>
<evidence type="ECO:0000256" key="8">
    <source>
        <dbReference type="ARBA" id="ARBA00022475"/>
    </source>
</evidence>
<keyword evidence="9" id="KW-0444">Lipid biosynthesis</keyword>
<keyword evidence="12 18" id="KW-0548">Nucleotidyltransferase</keyword>
<dbReference type="RefSeq" id="WP_109215018.1">
    <property type="nucleotide sequence ID" value="NZ_CABMEW010000014.1"/>
</dbReference>
<evidence type="ECO:0000256" key="15">
    <source>
        <dbReference type="ARBA" id="ARBA00023136"/>
    </source>
</evidence>
<feature type="transmembrane region" description="Helical" evidence="19">
    <location>
        <begin position="167"/>
        <end position="189"/>
    </location>
</feature>
<evidence type="ECO:0000256" key="4">
    <source>
        <dbReference type="ARBA" id="ARBA00005189"/>
    </source>
</evidence>
<comment type="similarity">
    <text evidence="5 18">Belongs to the CDS family.</text>
</comment>
<accession>A0A2V1JT30</accession>
<dbReference type="GO" id="GO:0004605">
    <property type="term" value="F:phosphatidate cytidylyltransferase activity"/>
    <property type="evidence" value="ECO:0007669"/>
    <property type="project" value="UniProtKB-EC"/>
</dbReference>
<dbReference type="GO" id="GO:0005886">
    <property type="term" value="C:plasma membrane"/>
    <property type="evidence" value="ECO:0007669"/>
    <property type="project" value="UniProtKB-SubCell"/>
</dbReference>
<feature type="transmembrane region" description="Helical" evidence="19">
    <location>
        <begin position="6"/>
        <end position="39"/>
    </location>
</feature>
<proteinExistence type="inferred from homology"/>
<feature type="transmembrane region" description="Helical" evidence="19">
    <location>
        <begin position="51"/>
        <end position="70"/>
    </location>
</feature>
<dbReference type="EMBL" id="JRFU01000047">
    <property type="protein sequence ID" value="PWE87386.1"/>
    <property type="molecule type" value="Genomic_DNA"/>
</dbReference>
<dbReference type="EC" id="2.7.7.41" evidence="6 18"/>
<dbReference type="GO" id="GO:0016024">
    <property type="term" value="P:CDP-diacylglycerol biosynthetic process"/>
    <property type="evidence" value="ECO:0007669"/>
    <property type="project" value="UniProtKB-UniPathway"/>
</dbReference>
<evidence type="ECO:0000256" key="7">
    <source>
        <dbReference type="ARBA" id="ARBA00019373"/>
    </source>
</evidence>
<evidence type="ECO:0000313" key="21">
    <source>
        <dbReference type="Proteomes" id="UP000245288"/>
    </source>
</evidence>
<evidence type="ECO:0000256" key="17">
    <source>
        <dbReference type="ARBA" id="ARBA00023264"/>
    </source>
</evidence>
<dbReference type="Pfam" id="PF01148">
    <property type="entry name" value="CTP_transf_1"/>
    <property type="match status" value="1"/>
</dbReference>
<dbReference type="PANTHER" id="PTHR46382:SF1">
    <property type="entry name" value="PHOSPHATIDATE CYTIDYLYLTRANSFERASE"/>
    <property type="match status" value="1"/>
</dbReference>